<dbReference type="RefSeq" id="WP_303283414.1">
    <property type="nucleotide sequence ID" value="NZ_BAABCZ010000004.1"/>
</dbReference>
<keyword evidence="1" id="KW-1133">Transmembrane helix</keyword>
<dbReference type="Proteomes" id="UP001176891">
    <property type="component" value="Unassembled WGS sequence"/>
</dbReference>
<name>A0ABT8X510_9FLAO</name>
<gene>
    <name evidence="2" type="ORF">Q4Q39_15225</name>
</gene>
<reference evidence="2" key="1">
    <citation type="submission" date="2023-07" db="EMBL/GenBank/DDBJ databases">
        <title>Two novel species in the genus Flavivirga.</title>
        <authorList>
            <person name="Kwon K."/>
        </authorList>
    </citation>
    <scope>NUCLEOTIDE SEQUENCE</scope>
    <source>
        <strain evidence="2">KACC 14157</strain>
    </source>
</reference>
<sequence>MKYFNYLLIVLGAIVATYAKSGTGQNDYILIGGIIVLMIGVYRISRSIPSKQDDDGIDNSKEE</sequence>
<keyword evidence="1" id="KW-0812">Transmembrane</keyword>
<evidence type="ECO:0008006" key="4">
    <source>
        <dbReference type="Google" id="ProtNLM"/>
    </source>
</evidence>
<accession>A0ABT8X510</accession>
<proteinExistence type="predicted"/>
<organism evidence="2 3">
    <name type="scientific">Flavivirga amylovorans</name>
    <dbReference type="NCBI Taxonomy" id="870486"/>
    <lineage>
        <taxon>Bacteria</taxon>
        <taxon>Pseudomonadati</taxon>
        <taxon>Bacteroidota</taxon>
        <taxon>Flavobacteriia</taxon>
        <taxon>Flavobacteriales</taxon>
        <taxon>Flavobacteriaceae</taxon>
        <taxon>Flavivirga</taxon>
    </lineage>
</organism>
<keyword evidence="3" id="KW-1185">Reference proteome</keyword>
<comment type="caution">
    <text evidence="2">The sequence shown here is derived from an EMBL/GenBank/DDBJ whole genome shotgun (WGS) entry which is preliminary data.</text>
</comment>
<evidence type="ECO:0000313" key="2">
    <source>
        <dbReference type="EMBL" id="MDO5988763.1"/>
    </source>
</evidence>
<keyword evidence="1" id="KW-0472">Membrane</keyword>
<evidence type="ECO:0000313" key="3">
    <source>
        <dbReference type="Proteomes" id="UP001176891"/>
    </source>
</evidence>
<feature type="transmembrane region" description="Helical" evidence="1">
    <location>
        <begin position="29"/>
        <end position="45"/>
    </location>
</feature>
<evidence type="ECO:0000256" key="1">
    <source>
        <dbReference type="SAM" id="Phobius"/>
    </source>
</evidence>
<dbReference type="EMBL" id="JAUOEM010000005">
    <property type="protein sequence ID" value="MDO5988763.1"/>
    <property type="molecule type" value="Genomic_DNA"/>
</dbReference>
<protein>
    <recommendedName>
        <fullName evidence="4">LPXTG cell wall anchor domain-containing protein</fullName>
    </recommendedName>
</protein>